<accession>A0A6J4HWW6</accession>
<proteinExistence type="predicted"/>
<sequence>GHAHPDLPDLDRDHRVRAALRRCDLPARRGVGGRRRDRARLPGLRRHAPGRLEGARRRRPHGARLPAAQGVGLRRRRLRPQRRHRLPPRLREPGVPRGGAGGPARRGRAVLGHPPGLAAPGRAGGAGGRARPRDGV</sequence>
<evidence type="ECO:0000313" key="2">
    <source>
        <dbReference type="EMBL" id="CAA9235498.1"/>
    </source>
</evidence>
<evidence type="ECO:0000256" key="1">
    <source>
        <dbReference type="SAM" id="MobiDB-lite"/>
    </source>
</evidence>
<dbReference type="AlphaFoldDB" id="A0A6J4HWW6"/>
<organism evidence="2">
    <name type="scientific">uncultured Actinomycetospora sp</name>
    <dbReference type="NCBI Taxonomy" id="1135996"/>
    <lineage>
        <taxon>Bacteria</taxon>
        <taxon>Bacillati</taxon>
        <taxon>Actinomycetota</taxon>
        <taxon>Actinomycetes</taxon>
        <taxon>Pseudonocardiales</taxon>
        <taxon>Pseudonocardiaceae</taxon>
        <taxon>Actinomycetospora</taxon>
        <taxon>environmental samples</taxon>
    </lineage>
</organism>
<feature type="non-terminal residue" evidence="2">
    <location>
        <position position="136"/>
    </location>
</feature>
<feature type="non-terminal residue" evidence="2">
    <location>
        <position position="1"/>
    </location>
</feature>
<feature type="region of interest" description="Disordered" evidence="1">
    <location>
        <begin position="27"/>
        <end position="136"/>
    </location>
</feature>
<protein>
    <submittedName>
        <fullName evidence="2">Uncharacterized protein</fullName>
    </submittedName>
</protein>
<gene>
    <name evidence="2" type="ORF">AVDCRST_MAG54-1237</name>
</gene>
<name>A0A6J4HWW6_9PSEU</name>
<feature type="compositionally biased region" description="Low complexity" evidence="1">
    <location>
        <begin position="109"/>
        <end position="121"/>
    </location>
</feature>
<feature type="compositionally biased region" description="Basic residues" evidence="1">
    <location>
        <begin position="31"/>
        <end position="49"/>
    </location>
</feature>
<reference evidence="2" key="1">
    <citation type="submission" date="2020-02" db="EMBL/GenBank/DDBJ databases">
        <authorList>
            <person name="Meier V. D."/>
        </authorList>
    </citation>
    <scope>NUCLEOTIDE SEQUENCE</scope>
    <source>
        <strain evidence="2">AVDCRST_MAG54</strain>
    </source>
</reference>
<dbReference type="EMBL" id="CADCTH010000166">
    <property type="protein sequence ID" value="CAA9235498.1"/>
    <property type="molecule type" value="Genomic_DNA"/>
</dbReference>
<feature type="compositionally biased region" description="Basic residues" evidence="1">
    <location>
        <begin position="73"/>
        <end position="88"/>
    </location>
</feature>